<keyword evidence="4" id="KW-1185">Reference proteome</keyword>
<dbReference type="eggNOG" id="COG3009">
    <property type="taxonomic scope" value="Bacteria"/>
</dbReference>
<dbReference type="InterPro" id="IPR005586">
    <property type="entry name" value="ABC_trans_aux"/>
</dbReference>
<feature type="signal peptide" evidence="1">
    <location>
        <begin position="1"/>
        <end position="16"/>
    </location>
</feature>
<reference evidence="3 4" key="1">
    <citation type="journal article" date="2015" name="Antonie Van Leeuwenhoek">
        <title>Pseudooceanicola atlanticus gen. nov. sp. nov., isolated from surface seawater of the Atlantic Ocean and reclassification of Oceanicola batsensis, Oceanicola marinus, Oceanicola nitratireducens, Oceanicola nanhaiensis, Oceanicola antarcticus and Oceanicola flagellatus, as Pseudooceanicola batsensis comb. nov., Pseudooceanicola marinus comb. nov., Pseudooceanicola nitratireducens comb. nov., Pseudooceanicola nanhaiensis comb. nov., Pseudooceanicola antarcticus comb. nov., and Pseudooceanicola flagellatus comb. nov.</title>
        <authorList>
            <person name="Lai Q."/>
            <person name="Li G."/>
            <person name="Liu X."/>
            <person name="Du Y."/>
            <person name="Sun F."/>
            <person name="Shao Z."/>
        </authorList>
    </citation>
    <scope>NUCLEOTIDE SEQUENCE [LARGE SCALE GENOMIC DNA]</scope>
    <source>
        <strain evidence="3 4">22II-s11g</strain>
    </source>
</reference>
<dbReference type="Pfam" id="PF03886">
    <property type="entry name" value="ABC_trans_aux"/>
    <property type="match status" value="1"/>
</dbReference>
<dbReference type="STRING" id="1461694.ATO9_05330"/>
<sequence>MTYRTTLLALTLSLLAACGGGTIERYAVPASSQTADLPRISSRYGSIELREVSLPSYASSEEIAKRGETGAITSESSLLWADQPSRGMTLELARLLGLMTRAQVAAEPWPFLDRAAALVDIRVEQMLADADGTFRLSGQYYVAPDSGVGGRSGLFDLSAPIVGEGASAIAAARGQVVRSLAEEIARRGLR</sequence>
<comment type="caution">
    <text evidence="3">The sequence shown here is derived from an EMBL/GenBank/DDBJ whole genome shotgun (WGS) entry which is preliminary data.</text>
</comment>
<evidence type="ECO:0000313" key="4">
    <source>
        <dbReference type="Proteomes" id="UP000030004"/>
    </source>
</evidence>
<gene>
    <name evidence="3" type="ORF">ATO9_05330</name>
</gene>
<keyword evidence="1" id="KW-0732">Signal</keyword>
<proteinExistence type="predicted"/>
<dbReference type="Gene3D" id="3.40.50.10610">
    <property type="entry name" value="ABC-type transport auxiliary lipoprotein component"/>
    <property type="match status" value="1"/>
</dbReference>
<dbReference type="PROSITE" id="PS51257">
    <property type="entry name" value="PROKAR_LIPOPROTEIN"/>
    <property type="match status" value="1"/>
</dbReference>
<evidence type="ECO:0000313" key="3">
    <source>
        <dbReference type="EMBL" id="KGM49446.1"/>
    </source>
</evidence>
<evidence type="ECO:0000259" key="2">
    <source>
        <dbReference type="Pfam" id="PF03886"/>
    </source>
</evidence>
<dbReference type="RefSeq" id="WP_043746314.1">
    <property type="nucleotide sequence ID" value="NZ_AQQX01000002.1"/>
</dbReference>
<feature type="chain" id="PRO_5001961501" description="ABC-type transport auxiliary lipoprotein component domain-containing protein" evidence="1">
    <location>
        <begin position="17"/>
        <end position="190"/>
    </location>
</feature>
<dbReference type="EMBL" id="AQQX01000002">
    <property type="protein sequence ID" value="KGM49446.1"/>
    <property type="molecule type" value="Genomic_DNA"/>
</dbReference>
<dbReference type="Proteomes" id="UP000030004">
    <property type="component" value="Unassembled WGS sequence"/>
</dbReference>
<feature type="domain" description="ABC-type transport auxiliary lipoprotein component" evidence="2">
    <location>
        <begin position="35"/>
        <end position="185"/>
    </location>
</feature>
<organism evidence="3 4">
    <name type="scientific">Pseudooceanicola atlanticus</name>
    <dbReference type="NCBI Taxonomy" id="1461694"/>
    <lineage>
        <taxon>Bacteria</taxon>
        <taxon>Pseudomonadati</taxon>
        <taxon>Pseudomonadota</taxon>
        <taxon>Alphaproteobacteria</taxon>
        <taxon>Rhodobacterales</taxon>
        <taxon>Paracoccaceae</taxon>
        <taxon>Pseudooceanicola</taxon>
    </lineage>
</organism>
<accession>A0A0A0EER3</accession>
<dbReference type="AlphaFoldDB" id="A0A0A0EER3"/>
<name>A0A0A0EER3_9RHOB</name>
<protein>
    <recommendedName>
        <fullName evidence="2">ABC-type transport auxiliary lipoprotein component domain-containing protein</fullName>
    </recommendedName>
</protein>
<dbReference type="SUPFAM" id="SSF159594">
    <property type="entry name" value="XCC0632-like"/>
    <property type="match status" value="1"/>
</dbReference>
<evidence type="ECO:0000256" key="1">
    <source>
        <dbReference type="SAM" id="SignalP"/>
    </source>
</evidence>
<dbReference type="OrthoDB" id="7858211at2"/>